<dbReference type="InterPro" id="IPR002791">
    <property type="entry name" value="ARMT1-like_metal-bd"/>
</dbReference>
<name>A0AAU9EKU2_9BACT</name>
<proteinExistence type="predicted"/>
<dbReference type="InterPro" id="IPR014444">
    <property type="entry name" value="PH1575-like"/>
</dbReference>
<dbReference type="AlphaFoldDB" id="A0AAU9EKU2"/>
<dbReference type="Gene3D" id="1.10.285.20">
    <property type="entry name" value="Uncharacterised protein PF01937, DUF89, domain 2"/>
    <property type="match status" value="1"/>
</dbReference>
<dbReference type="EMBL" id="AP028679">
    <property type="protein sequence ID" value="BEQ13809.1"/>
    <property type="molecule type" value="Genomic_DNA"/>
</dbReference>
<evidence type="ECO:0000313" key="2">
    <source>
        <dbReference type="EMBL" id="BEQ13809.1"/>
    </source>
</evidence>
<dbReference type="InterPro" id="IPR036075">
    <property type="entry name" value="ARMT-1-like_metal-bd_sf"/>
</dbReference>
<dbReference type="SUPFAM" id="SSF111321">
    <property type="entry name" value="AF1104-like"/>
    <property type="match status" value="1"/>
</dbReference>
<keyword evidence="3" id="KW-1185">Reference proteome</keyword>
<evidence type="ECO:0000259" key="1">
    <source>
        <dbReference type="Pfam" id="PF01937"/>
    </source>
</evidence>
<sequence>MIASPFIQGRLLKPFPQCRQCLEDLTTTAAEFAAGGDPELLRRAQQAARAAMAQSAGTLLSSPEVANRILRGIRRETGVHDPYRNFKAQEQATGRRAAARAQKMIGADLTSLVKLAALGNSLDFFKPPQEAMAEVERVLAAGVDMQHDDIPRLERFLATRHRTALYLTDNAGEIFFDLPLYRHLSRHFERVFLVVKGGPALNDLTRPDLQASGLMPMFPNLADTGVDGAGVEWERASQEFKDLVGRADLMVVKGMANFETLCPLRLPSPRFHIFRVKCRPMRDYLLADPESFWALWREAGEACQAQKY</sequence>
<dbReference type="RefSeq" id="WP_338605555.1">
    <property type="nucleotide sequence ID" value="NZ_AP028679.1"/>
</dbReference>
<accession>A0AAU9EKU2</accession>
<feature type="domain" description="Damage-control phosphatase ARMT1-like metal-binding" evidence="1">
    <location>
        <begin position="31"/>
        <end position="282"/>
    </location>
</feature>
<gene>
    <name evidence="2" type="ORF">FAK_08750</name>
</gene>
<organism evidence="2 3">
    <name type="scientific">Desulfoferula mesophila</name>
    <dbReference type="NCBI Taxonomy" id="3058419"/>
    <lineage>
        <taxon>Bacteria</taxon>
        <taxon>Pseudomonadati</taxon>
        <taxon>Thermodesulfobacteriota</taxon>
        <taxon>Desulfarculia</taxon>
        <taxon>Desulfarculales</taxon>
        <taxon>Desulfarculaceae</taxon>
        <taxon>Desulfoferula</taxon>
    </lineage>
</organism>
<protein>
    <recommendedName>
        <fullName evidence="1">Damage-control phosphatase ARMT1-like metal-binding domain-containing protein</fullName>
    </recommendedName>
</protein>
<dbReference type="Gene3D" id="3.40.50.10880">
    <property type="entry name" value="Uncharacterised protein PF01937, DUF89, domain 3"/>
    <property type="match status" value="1"/>
</dbReference>
<reference evidence="3" key="1">
    <citation type="journal article" date="2023" name="Arch. Microbiol.">
        <title>Desulfoferula mesophilus gen. nov. sp. nov., a mesophilic sulfate-reducing bacterium isolated from a brackish lake sediment.</title>
        <authorList>
            <person name="Watanabe T."/>
            <person name="Yabe T."/>
            <person name="Tsuji J.M."/>
            <person name="Fukui M."/>
        </authorList>
    </citation>
    <scope>NUCLEOTIDE SEQUENCE [LARGE SCALE GENOMIC DNA]</scope>
    <source>
        <strain evidence="3">12FAK</strain>
    </source>
</reference>
<dbReference type="KEGG" id="dmp:FAK_08750"/>
<dbReference type="Proteomes" id="UP001366166">
    <property type="component" value="Chromosome"/>
</dbReference>
<evidence type="ECO:0000313" key="3">
    <source>
        <dbReference type="Proteomes" id="UP001366166"/>
    </source>
</evidence>
<dbReference type="PIRSF" id="PIRSF006593">
    <property type="entry name" value="UCP006593"/>
    <property type="match status" value="1"/>
</dbReference>
<dbReference type="Pfam" id="PF01937">
    <property type="entry name" value="ARMT1-like_dom"/>
    <property type="match status" value="1"/>
</dbReference>